<feature type="DNA-binding region" description="OmpR/PhoB-type" evidence="2">
    <location>
        <begin position="36"/>
        <end position="135"/>
    </location>
</feature>
<dbReference type="PROSITE" id="PS51755">
    <property type="entry name" value="OMPR_PHOB"/>
    <property type="match status" value="1"/>
</dbReference>
<protein>
    <submittedName>
        <fullName evidence="4">Response regulator transcription factor</fullName>
    </submittedName>
</protein>
<gene>
    <name evidence="4" type="ORF">FYJ45_16890</name>
</gene>
<dbReference type="SUPFAM" id="SSF46894">
    <property type="entry name" value="C-terminal effector domain of the bipartite response regulators"/>
    <property type="match status" value="1"/>
</dbReference>
<dbReference type="AlphaFoldDB" id="A0A6N7WHD2"/>
<dbReference type="Proteomes" id="UP000436047">
    <property type="component" value="Unassembled WGS sequence"/>
</dbReference>
<proteinExistence type="predicted"/>
<reference evidence="4 5" key="1">
    <citation type="submission" date="2019-08" db="EMBL/GenBank/DDBJ databases">
        <title>In-depth cultivation of the pig gut microbiome towards novel bacterial diversity and tailored functional studies.</title>
        <authorList>
            <person name="Wylensek D."/>
            <person name="Hitch T.C.A."/>
            <person name="Clavel T."/>
        </authorList>
    </citation>
    <scope>NUCLEOTIDE SEQUENCE [LARGE SCALE GENOMIC DNA]</scope>
    <source>
        <strain evidence="4 5">WCA-389-WT-23B</strain>
    </source>
</reference>
<dbReference type="GO" id="GO:0006355">
    <property type="term" value="P:regulation of DNA-templated transcription"/>
    <property type="evidence" value="ECO:0007669"/>
    <property type="project" value="InterPro"/>
</dbReference>
<comment type="caution">
    <text evidence="4">The sequence shown here is derived from an EMBL/GenBank/DDBJ whole genome shotgun (WGS) entry which is preliminary data.</text>
</comment>
<feature type="domain" description="OmpR/PhoB-type" evidence="3">
    <location>
        <begin position="36"/>
        <end position="135"/>
    </location>
</feature>
<organism evidence="4 5">
    <name type="scientific">Eisenbergiella porci</name>
    <dbReference type="NCBI Taxonomy" id="2652274"/>
    <lineage>
        <taxon>Bacteria</taxon>
        <taxon>Bacillati</taxon>
        <taxon>Bacillota</taxon>
        <taxon>Clostridia</taxon>
        <taxon>Lachnospirales</taxon>
        <taxon>Lachnospiraceae</taxon>
        <taxon>Eisenbergiella</taxon>
    </lineage>
</organism>
<dbReference type="Pfam" id="PF00486">
    <property type="entry name" value="Trans_reg_C"/>
    <property type="match status" value="1"/>
</dbReference>
<dbReference type="RefSeq" id="WP_154465992.1">
    <property type="nucleotide sequence ID" value="NZ_VUMI01000029.1"/>
</dbReference>
<evidence type="ECO:0000256" key="1">
    <source>
        <dbReference type="ARBA" id="ARBA00023125"/>
    </source>
</evidence>
<keyword evidence="5" id="KW-1185">Reference proteome</keyword>
<dbReference type="InterPro" id="IPR001867">
    <property type="entry name" value="OmpR/PhoB-type_DNA-bd"/>
</dbReference>
<dbReference type="GeneID" id="86054717"/>
<evidence type="ECO:0000313" key="4">
    <source>
        <dbReference type="EMBL" id="MSS89897.1"/>
    </source>
</evidence>
<dbReference type="GO" id="GO:0000160">
    <property type="term" value="P:phosphorelay signal transduction system"/>
    <property type="evidence" value="ECO:0007669"/>
    <property type="project" value="InterPro"/>
</dbReference>
<dbReference type="SMART" id="SM00862">
    <property type="entry name" value="Trans_reg_C"/>
    <property type="match status" value="1"/>
</dbReference>
<evidence type="ECO:0000313" key="5">
    <source>
        <dbReference type="Proteomes" id="UP000436047"/>
    </source>
</evidence>
<evidence type="ECO:0000259" key="3">
    <source>
        <dbReference type="PROSITE" id="PS51755"/>
    </source>
</evidence>
<dbReference type="GO" id="GO:0003677">
    <property type="term" value="F:DNA binding"/>
    <property type="evidence" value="ECO:0007669"/>
    <property type="project" value="UniProtKB-UniRule"/>
</dbReference>
<sequence length="136" mass="15576">MEKIEIIMRRAGKDSISETVLASFDVAHPSVLNQDKNILNFPGLSIHLNEHSVYRDRRLVLLTHREFAVLIYLAQHPKWVFSAKQIYSAVWHKEDGDHGTAVSNIVGQLRRKLNPDDPREGYIRTIVGAGYKFEIP</sequence>
<dbReference type="CDD" id="cd00383">
    <property type="entry name" value="trans_reg_C"/>
    <property type="match status" value="1"/>
</dbReference>
<dbReference type="EMBL" id="VUMI01000029">
    <property type="protein sequence ID" value="MSS89897.1"/>
    <property type="molecule type" value="Genomic_DNA"/>
</dbReference>
<dbReference type="Gene3D" id="1.10.10.10">
    <property type="entry name" value="Winged helix-like DNA-binding domain superfamily/Winged helix DNA-binding domain"/>
    <property type="match status" value="1"/>
</dbReference>
<evidence type="ECO:0000256" key="2">
    <source>
        <dbReference type="PROSITE-ProRule" id="PRU01091"/>
    </source>
</evidence>
<accession>A0A6N7WHD2</accession>
<name>A0A6N7WHD2_9FIRM</name>
<keyword evidence="1 2" id="KW-0238">DNA-binding</keyword>
<dbReference type="InterPro" id="IPR016032">
    <property type="entry name" value="Sig_transdc_resp-reg_C-effctor"/>
</dbReference>
<dbReference type="InterPro" id="IPR036388">
    <property type="entry name" value="WH-like_DNA-bd_sf"/>
</dbReference>